<proteinExistence type="predicted"/>
<evidence type="ECO:0000313" key="2">
    <source>
        <dbReference type="EMBL" id="EGG06982.1"/>
    </source>
</evidence>
<gene>
    <name evidence="2" type="ORF">MELLADRAFT_62969</name>
</gene>
<feature type="chain" id="PRO_5003315223" description="Secreted protein" evidence="1">
    <location>
        <begin position="23"/>
        <end position="118"/>
    </location>
</feature>
<evidence type="ECO:0000256" key="1">
    <source>
        <dbReference type="SAM" id="SignalP"/>
    </source>
</evidence>
<dbReference type="Proteomes" id="UP000001072">
    <property type="component" value="Unassembled WGS sequence"/>
</dbReference>
<keyword evidence="1" id="KW-0732">Signal</keyword>
<dbReference type="AlphaFoldDB" id="F4RKT5"/>
<dbReference type="EMBL" id="GL883106">
    <property type="protein sequence ID" value="EGG06982.1"/>
    <property type="molecule type" value="Genomic_DNA"/>
</dbReference>
<dbReference type="VEuPathDB" id="FungiDB:MELLADRAFT_62969"/>
<keyword evidence="3" id="KW-1185">Reference proteome</keyword>
<accession>F4RKT5</accession>
<feature type="signal peptide" evidence="1">
    <location>
        <begin position="1"/>
        <end position="22"/>
    </location>
</feature>
<evidence type="ECO:0008006" key="4">
    <source>
        <dbReference type="Google" id="ProtNLM"/>
    </source>
</evidence>
<name>F4RKT5_MELLP</name>
<dbReference type="InParanoid" id="F4RKT5"/>
<organism evidence="3">
    <name type="scientific">Melampsora larici-populina (strain 98AG31 / pathotype 3-4-7)</name>
    <name type="common">Poplar leaf rust fungus</name>
    <dbReference type="NCBI Taxonomy" id="747676"/>
    <lineage>
        <taxon>Eukaryota</taxon>
        <taxon>Fungi</taxon>
        <taxon>Dikarya</taxon>
        <taxon>Basidiomycota</taxon>
        <taxon>Pucciniomycotina</taxon>
        <taxon>Pucciniomycetes</taxon>
        <taxon>Pucciniales</taxon>
        <taxon>Melampsoraceae</taxon>
        <taxon>Melampsora</taxon>
    </lineage>
</organism>
<reference evidence="3" key="1">
    <citation type="journal article" date="2011" name="Proc. Natl. Acad. Sci. U.S.A.">
        <title>Obligate biotrophy features unraveled by the genomic analysis of rust fungi.</title>
        <authorList>
            <person name="Duplessis S."/>
            <person name="Cuomo C.A."/>
            <person name="Lin Y.-C."/>
            <person name="Aerts A."/>
            <person name="Tisserant E."/>
            <person name="Veneault-Fourrey C."/>
            <person name="Joly D.L."/>
            <person name="Hacquard S."/>
            <person name="Amselem J."/>
            <person name="Cantarel B.L."/>
            <person name="Chiu R."/>
            <person name="Coutinho P.M."/>
            <person name="Feau N."/>
            <person name="Field M."/>
            <person name="Frey P."/>
            <person name="Gelhaye E."/>
            <person name="Goldberg J."/>
            <person name="Grabherr M.G."/>
            <person name="Kodira C.D."/>
            <person name="Kohler A."/>
            <person name="Kuees U."/>
            <person name="Lindquist E.A."/>
            <person name="Lucas S.M."/>
            <person name="Mago R."/>
            <person name="Mauceli E."/>
            <person name="Morin E."/>
            <person name="Murat C."/>
            <person name="Pangilinan J.L."/>
            <person name="Park R."/>
            <person name="Pearson M."/>
            <person name="Quesneville H."/>
            <person name="Rouhier N."/>
            <person name="Sakthikumar S."/>
            <person name="Salamov A.A."/>
            <person name="Schmutz J."/>
            <person name="Selles B."/>
            <person name="Shapiro H."/>
            <person name="Tanguay P."/>
            <person name="Tuskan G.A."/>
            <person name="Henrissat B."/>
            <person name="Van de Peer Y."/>
            <person name="Rouze P."/>
            <person name="Ellis J.G."/>
            <person name="Dodds P.N."/>
            <person name="Schein J.E."/>
            <person name="Zhong S."/>
            <person name="Hamelin R.C."/>
            <person name="Grigoriev I.V."/>
            <person name="Szabo L.J."/>
            <person name="Martin F."/>
        </authorList>
    </citation>
    <scope>NUCLEOTIDE SEQUENCE [LARGE SCALE GENOMIC DNA]</scope>
    <source>
        <strain evidence="3">98AG31 / pathotype 3-4-7</strain>
    </source>
</reference>
<protein>
    <recommendedName>
        <fullName evidence="4">Secreted protein</fullName>
    </recommendedName>
</protein>
<dbReference type="HOGENOM" id="CLU_2073667_0_0_1"/>
<dbReference type="GeneID" id="18930004"/>
<dbReference type="KEGG" id="mlr:MELLADRAFT_62969"/>
<evidence type="ECO:0000313" key="3">
    <source>
        <dbReference type="Proteomes" id="UP000001072"/>
    </source>
</evidence>
<sequence>MYNLRVILLLALVFVAIESLAAQTKVVYHSFFQCSDNTLAVCANSWSHRSGSGSYGLVQGASYAADTGLTQKDGSSAWEDKLWSCDYQGKSGAFCCEKKILNTQADDSSSLQWFYLIR</sequence>
<dbReference type="RefSeq" id="XP_007409942.1">
    <property type="nucleotide sequence ID" value="XM_007409880.1"/>
</dbReference>